<proteinExistence type="predicted"/>
<reference evidence="2 3" key="1">
    <citation type="submission" date="2023-07" db="EMBL/GenBank/DDBJ databases">
        <title>Sequencing the genomes of 1000 actinobacteria strains.</title>
        <authorList>
            <person name="Klenk H.-P."/>
        </authorList>
    </citation>
    <scope>NUCLEOTIDE SEQUENCE [LARGE SCALE GENOMIC DNA]</scope>
    <source>
        <strain evidence="2 3">DSM 44711</strain>
    </source>
</reference>
<keyword evidence="2" id="KW-0547">Nucleotide-binding</keyword>
<dbReference type="AlphaFoldDB" id="A0AAE4CS35"/>
<name>A0AAE4CS35_9ACTN</name>
<dbReference type="InterPro" id="IPR027417">
    <property type="entry name" value="P-loop_NTPase"/>
</dbReference>
<gene>
    <name evidence="2" type="ORF">J2S44_003901</name>
</gene>
<evidence type="ECO:0000259" key="1">
    <source>
        <dbReference type="Pfam" id="PF13304"/>
    </source>
</evidence>
<accession>A0AAE4CS35</accession>
<organism evidence="2 3">
    <name type="scientific">Catenuloplanes niger</name>
    <dbReference type="NCBI Taxonomy" id="587534"/>
    <lineage>
        <taxon>Bacteria</taxon>
        <taxon>Bacillati</taxon>
        <taxon>Actinomycetota</taxon>
        <taxon>Actinomycetes</taxon>
        <taxon>Micromonosporales</taxon>
        <taxon>Micromonosporaceae</taxon>
        <taxon>Catenuloplanes</taxon>
    </lineage>
</organism>
<comment type="caution">
    <text evidence="2">The sequence shown here is derived from an EMBL/GenBank/DDBJ whole genome shotgun (WGS) entry which is preliminary data.</text>
</comment>
<evidence type="ECO:0000313" key="3">
    <source>
        <dbReference type="Proteomes" id="UP001183629"/>
    </source>
</evidence>
<protein>
    <submittedName>
        <fullName evidence="2">Energy-coupling factor transporter ATP-binding protein EcfA2</fullName>
    </submittedName>
</protein>
<dbReference type="SUPFAM" id="SSF52540">
    <property type="entry name" value="P-loop containing nucleoside triphosphate hydrolases"/>
    <property type="match status" value="1"/>
</dbReference>
<keyword evidence="3" id="KW-1185">Reference proteome</keyword>
<evidence type="ECO:0000313" key="2">
    <source>
        <dbReference type="EMBL" id="MDR7323651.1"/>
    </source>
</evidence>
<dbReference type="Pfam" id="PF13304">
    <property type="entry name" value="AAA_21"/>
    <property type="match status" value="1"/>
</dbReference>
<sequence>MTNRFRAINEPAKGFTEELVPQLIRTEVTGMLGRFDHVFEFPADWEFVILHGPNGVGKTKLLELVSWTFGWQTIKLANLPFGSARFDFDDGTRLKVTRVEADPKKTHRTRHSNSAVRLGFAVHFELRRPGSHMISYTSSPSTMRETAQLREVVQRLLPVSRVGPDAYHDHPTDVVMSLAEVLEFYGSALPSDIYPEAEQPRVIRDFLSGIKVYLIETQRLLNIPAELPSNARYRTQPEQPKSRVSIYSEDLARRLKEALAQNSRRSQELDRTFPERLLEEQPVTNLTDDQIRERYRLQADYRARLSQIDVLGASSEYLPLPDRTLKDWERHVLWTYLEDTERKLDTFKDVLTRVRLLQEIVNSRFKYKSLKISREEGFVVVTDSGEEIPPERLSSGEQHELVLVYGLLFEVEENTLVLIDEPEISLHVGWQRQFLSDLFEISQITNLRFVIATHSPQIIHKWWERTVPLVPADDMDDA</sequence>
<dbReference type="InterPro" id="IPR003959">
    <property type="entry name" value="ATPase_AAA_core"/>
</dbReference>
<dbReference type="Gene3D" id="3.40.50.300">
    <property type="entry name" value="P-loop containing nucleotide triphosphate hydrolases"/>
    <property type="match status" value="1"/>
</dbReference>
<dbReference type="InterPro" id="IPR051396">
    <property type="entry name" value="Bact_Antivir_Def_Nuclease"/>
</dbReference>
<feature type="domain" description="ATPase AAA-type core" evidence="1">
    <location>
        <begin position="257"/>
        <end position="459"/>
    </location>
</feature>
<keyword evidence="2" id="KW-0067">ATP-binding</keyword>
<dbReference type="PANTHER" id="PTHR43581">
    <property type="entry name" value="ATP/GTP PHOSPHATASE"/>
    <property type="match status" value="1"/>
</dbReference>
<dbReference type="Proteomes" id="UP001183629">
    <property type="component" value="Unassembled WGS sequence"/>
</dbReference>
<dbReference type="GO" id="GO:0005524">
    <property type="term" value="F:ATP binding"/>
    <property type="evidence" value="ECO:0007669"/>
    <property type="project" value="UniProtKB-KW"/>
</dbReference>
<dbReference type="EMBL" id="JAVDYC010000001">
    <property type="protein sequence ID" value="MDR7323651.1"/>
    <property type="molecule type" value="Genomic_DNA"/>
</dbReference>
<dbReference type="RefSeq" id="WP_310415885.1">
    <property type="nucleotide sequence ID" value="NZ_JAVDYC010000001.1"/>
</dbReference>
<dbReference type="PANTHER" id="PTHR43581:SF2">
    <property type="entry name" value="EXCINUCLEASE ATPASE SUBUNIT"/>
    <property type="match status" value="1"/>
</dbReference>